<dbReference type="PANTHER" id="PTHR39201">
    <property type="entry name" value="EXPORTED PROTEIN-RELATED"/>
    <property type="match status" value="1"/>
</dbReference>
<sequence length="397" mass="43320">MKMRKYAALLLPLLLMLCSVNSFVAAAEPALTVTKSAAYATDCPANSNLIVALYQNERLVGTKIYIGTGTIQGNYTQDLEEALTHSDSIKTFLWDISTLTPLIPCFSSRIADLPEEPTEKPERVLTLFFSCTGNTHTLAEKIHTAAGGDMAEIIPAEPYTSADLNYNDNSCRANQELNSDARPAIEPLEVDVTQYDVILLGYPIWWGQCPPVVRTFLDSYDLSGKTILPFCTSGSTGISGSLSKIRELAPDSTVTDGFRGTSSTGTAQIDEWLRDNHFTEAVFMRMKLAAANGDIIVKLEQNNAAKNLAAMLPLDLNFSDYNNTEKIAYPPEEIDISNTTPGTAPKAGDLTIYAPWGNLALFYKDWSYSSSLIPLGRIESGAERIPALDGTIRAEAY</sequence>
<protein>
    <submittedName>
        <fullName evidence="4">NAD(P)H-dependent oxidoreductase</fullName>
    </submittedName>
</protein>
<comment type="caution">
    <text evidence="4">The sequence shown here is derived from an EMBL/GenBank/DDBJ whole genome shotgun (WGS) entry which is preliminary data.</text>
</comment>
<keyword evidence="5" id="KW-1185">Reference proteome</keyword>
<feature type="domain" description="Cyclophilin-like" evidence="3">
    <location>
        <begin position="291"/>
        <end position="389"/>
    </location>
</feature>
<dbReference type="EMBL" id="JACRSU010000003">
    <property type="protein sequence ID" value="MBC8541037.1"/>
    <property type="molecule type" value="Genomic_DNA"/>
</dbReference>
<dbReference type="InterPro" id="IPR008254">
    <property type="entry name" value="Flavodoxin/NO_synth"/>
</dbReference>
<dbReference type="PANTHER" id="PTHR39201:SF1">
    <property type="entry name" value="FLAVODOXIN-LIKE DOMAIN-CONTAINING PROTEIN"/>
    <property type="match status" value="1"/>
</dbReference>
<dbReference type="SUPFAM" id="SSF50891">
    <property type="entry name" value="Cyclophilin-like"/>
    <property type="match status" value="1"/>
</dbReference>
<dbReference type="InterPro" id="IPR029039">
    <property type="entry name" value="Flavoprotein-like_sf"/>
</dbReference>
<dbReference type="Proteomes" id="UP000611762">
    <property type="component" value="Unassembled WGS sequence"/>
</dbReference>
<evidence type="ECO:0000259" key="2">
    <source>
        <dbReference type="Pfam" id="PF12682"/>
    </source>
</evidence>
<reference evidence="4" key="1">
    <citation type="submission" date="2020-08" db="EMBL/GenBank/DDBJ databases">
        <title>Genome public.</title>
        <authorList>
            <person name="Liu C."/>
            <person name="Sun Q."/>
        </authorList>
    </citation>
    <scope>NUCLEOTIDE SEQUENCE</scope>
    <source>
        <strain evidence="4">H8</strain>
    </source>
</reference>
<dbReference type="Pfam" id="PF18050">
    <property type="entry name" value="Cyclophil_like2"/>
    <property type="match status" value="1"/>
</dbReference>
<dbReference type="Gene3D" id="2.40.100.20">
    <property type="match status" value="1"/>
</dbReference>
<dbReference type="SUPFAM" id="SSF52218">
    <property type="entry name" value="Flavoproteins"/>
    <property type="match status" value="1"/>
</dbReference>
<accession>A0A926HUX8</accession>
<name>A0A926HUX8_9FIRM</name>
<feature type="chain" id="PRO_5036700501" evidence="1">
    <location>
        <begin position="27"/>
        <end position="397"/>
    </location>
</feature>
<evidence type="ECO:0000259" key="3">
    <source>
        <dbReference type="Pfam" id="PF18050"/>
    </source>
</evidence>
<keyword evidence="1" id="KW-0732">Signal</keyword>
<evidence type="ECO:0000313" key="4">
    <source>
        <dbReference type="EMBL" id="MBC8541037.1"/>
    </source>
</evidence>
<feature type="domain" description="Flavodoxin-like" evidence="2">
    <location>
        <begin position="124"/>
        <end position="274"/>
    </location>
</feature>
<dbReference type="InterPro" id="IPR041183">
    <property type="entry name" value="Cyclophilin-like"/>
</dbReference>
<evidence type="ECO:0000313" key="5">
    <source>
        <dbReference type="Proteomes" id="UP000611762"/>
    </source>
</evidence>
<gene>
    <name evidence="4" type="ORF">H8698_08645</name>
</gene>
<dbReference type="GO" id="GO:0010181">
    <property type="term" value="F:FMN binding"/>
    <property type="evidence" value="ECO:0007669"/>
    <property type="project" value="InterPro"/>
</dbReference>
<proteinExistence type="predicted"/>
<feature type="signal peptide" evidence="1">
    <location>
        <begin position="1"/>
        <end position="26"/>
    </location>
</feature>
<dbReference type="GO" id="GO:0016651">
    <property type="term" value="F:oxidoreductase activity, acting on NAD(P)H"/>
    <property type="evidence" value="ECO:0007669"/>
    <property type="project" value="UniProtKB-ARBA"/>
</dbReference>
<dbReference type="Pfam" id="PF12682">
    <property type="entry name" value="Flavodoxin_4"/>
    <property type="match status" value="1"/>
</dbReference>
<evidence type="ECO:0000256" key="1">
    <source>
        <dbReference type="SAM" id="SignalP"/>
    </source>
</evidence>
<dbReference type="InterPro" id="IPR029000">
    <property type="entry name" value="Cyclophilin-like_dom_sf"/>
</dbReference>
<dbReference type="Gene3D" id="3.40.50.360">
    <property type="match status" value="1"/>
</dbReference>
<dbReference type="AlphaFoldDB" id="A0A926HUX8"/>
<organism evidence="4 5">
    <name type="scientific">Congzhengia minquanensis</name>
    <dbReference type="NCBI Taxonomy" id="2763657"/>
    <lineage>
        <taxon>Bacteria</taxon>
        <taxon>Bacillati</taxon>
        <taxon>Bacillota</taxon>
        <taxon>Clostridia</taxon>
        <taxon>Eubacteriales</taxon>
        <taxon>Oscillospiraceae</taxon>
        <taxon>Congzhengia</taxon>
    </lineage>
</organism>
<dbReference type="RefSeq" id="WP_249312826.1">
    <property type="nucleotide sequence ID" value="NZ_JACRSU010000003.1"/>
</dbReference>